<feature type="region of interest" description="Disordered" evidence="5">
    <location>
        <begin position="1"/>
        <end position="25"/>
    </location>
</feature>
<dbReference type="OrthoDB" id="1012272at2"/>
<dbReference type="GO" id="GO:0000455">
    <property type="term" value="P:enzyme-directed rRNA pseudouridine synthesis"/>
    <property type="evidence" value="ECO:0007669"/>
    <property type="project" value="UniProtKB-ARBA"/>
</dbReference>
<feature type="compositionally biased region" description="Basic and acidic residues" evidence="5">
    <location>
        <begin position="55"/>
        <end position="95"/>
    </location>
</feature>
<dbReference type="PROSITE" id="PS50889">
    <property type="entry name" value="S4"/>
    <property type="match status" value="1"/>
</dbReference>
<evidence type="ECO:0000256" key="4">
    <source>
        <dbReference type="RuleBase" id="RU003887"/>
    </source>
</evidence>
<evidence type="ECO:0000313" key="8">
    <source>
        <dbReference type="Proteomes" id="UP000321533"/>
    </source>
</evidence>
<dbReference type="Gene3D" id="3.30.70.1560">
    <property type="entry name" value="Alpha-L RNA-binding motif"/>
    <property type="match status" value="1"/>
</dbReference>
<dbReference type="EMBL" id="CP042435">
    <property type="protein sequence ID" value="QEC67305.1"/>
    <property type="molecule type" value="Genomic_DNA"/>
</dbReference>
<dbReference type="GO" id="GO:0003723">
    <property type="term" value="F:RNA binding"/>
    <property type="evidence" value="ECO:0007669"/>
    <property type="project" value="UniProtKB-KW"/>
</dbReference>
<reference evidence="7 8" key="1">
    <citation type="journal article" date="2016" name="Int. J. Syst. Evol. Microbiol.">
        <title>Panacibacter ginsenosidivorans gen. nov., sp. nov., with ginsenoside converting activity isolated from soil of a ginseng field.</title>
        <authorList>
            <person name="Siddiqi M.Z."/>
            <person name="Muhammad Shafi S."/>
            <person name="Choi K.D."/>
            <person name="Im W.T."/>
        </authorList>
    </citation>
    <scope>NUCLEOTIDE SEQUENCE [LARGE SCALE GENOMIC DNA]</scope>
    <source>
        <strain evidence="7 8">Gsoil1550</strain>
    </source>
</reference>
<dbReference type="CDD" id="cd02870">
    <property type="entry name" value="PseudoU_synth_RsuA_like"/>
    <property type="match status" value="1"/>
</dbReference>
<dbReference type="SMART" id="SM00363">
    <property type="entry name" value="S4"/>
    <property type="match status" value="1"/>
</dbReference>
<name>A0A5B8V812_9BACT</name>
<evidence type="ECO:0000256" key="3">
    <source>
        <dbReference type="PROSITE-ProRule" id="PRU00182"/>
    </source>
</evidence>
<gene>
    <name evidence="7" type="ORF">FRZ67_08355</name>
</gene>
<dbReference type="NCBIfam" id="TIGR00093">
    <property type="entry name" value="pseudouridine synthase"/>
    <property type="match status" value="1"/>
</dbReference>
<dbReference type="GO" id="GO:0120159">
    <property type="term" value="F:rRNA pseudouridine synthase activity"/>
    <property type="evidence" value="ECO:0007669"/>
    <property type="project" value="UniProtKB-ARBA"/>
</dbReference>
<dbReference type="InterPro" id="IPR002942">
    <property type="entry name" value="S4_RNA-bd"/>
</dbReference>
<dbReference type="Proteomes" id="UP000321533">
    <property type="component" value="Chromosome"/>
</dbReference>
<dbReference type="Pfam" id="PF00849">
    <property type="entry name" value="PseudoU_synth_2"/>
    <property type="match status" value="1"/>
</dbReference>
<evidence type="ECO:0000313" key="7">
    <source>
        <dbReference type="EMBL" id="QEC67305.1"/>
    </source>
</evidence>
<keyword evidence="2 4" id="KW-0413">Isomerase</keyword>
<sequence length="377" mass="43360">MAKNAFEKFINQAPKGAKKKEALRQEKRKIKQELKKKGEEERRLNAEKYRLVTNRDVRNKVQNSGEKDFGKKNIELNKSKKIEETKPSSFNEKRQTANAKPAPRYKQGKPVKQTYQQITQKQQTEKESSEEQMPLNKFIAHAGVCGRREAAQFVKEGKVQVNGAIVFEPGYKVSKNDAILFKGKALFLQKNLVYILVNKPKDYITTAKDPEGRKTILDLLKGATQERIYPVGRLDRNTTGVLLMTNDGELAQKLTHPSYEIKKIYEVRLDKPVAKKDMEAILAGITLEDGFINADAISYADSKDKSVVGIEIHSGRNRIVRRVFEHLGYDVKNLDRVMFANLTKKNVDRGKWRFLNDKEVRLLKYMNQSFVRAKKEK</sequence>
<evidence type="ECO:0000259" key="6">
    <source>
        <dbReference type="SMART" id="SM00363"/>
    </source>
</evidence>
<feature type="region of interest" description="Disordered" evidence="5">
    <location>
        <begin position="55"/>
        <end position="132"/>
    </location>
</feature>
<accession>A0A5B8V812</accession>
<dbReference type="PANTHER" id="PTHR47683">
    <property type="entry name" value="PSEUDOURIDINE SYNTHASE FAMILY PROTEIN-RELATED"/>
    <property type="match status" value="1"/>
</dbReference>
<dbReference type="PROSITE" id="PS01149">
    <property type="entry name" value="PSI_RSU"/>
    <property type="match status" value="1"/>
</dbReference>
<proteinExistence type="inferred from homology"/>
<dbReference type="InterPro" id="IPR042092">
    <property type="entry name" value="PsdUridine_s_RsuA/RluB/E/F_cat"/>
</dbReference>
<keyword evidence="3" id="KW-0694">RNA-binding</keyword>
<dbReference type="InterPro" id="IPR036986">
    <property type="entry name" value="S4_RNA-bd_sf"/>
</dbReference>
<keyword evidence="8" id="KW-1185">Reference proteome</keyword>
<dbReference type="InterPro" id="IPR006145">
    <property type="entry name" value="PsdUridine_synth_RsuA/RluA"/>
</dbReference>
<evidence type="ECO:0000256" key="5">
    <source>
        <dbReference type="SAM" id="MobiDB-lite"/>
    </source>
</evidence>
<protein>
    <recommendedName>
        <fullName evidence="4">Pseudouridine synthase</fullName>
        <ecNumber evidence="4">5.4.99.-</ecNumber>
    </recommendedName>
</protein>
<dbReference type="InterPro" id="IPR050343">
    <property type="entry name" value="RsuA_PseudoU_synthase"/>
</dbReference>
<dbReference type="InterPro" id="IPR000748">
    <property type="entry name" value="PsdUridine_synth_RsuA/RluB/E/F"/>
</dbReference>
<dbReference type="SUPFAM" id="SSF55120">
    <property type="entry name" value="Pseudouridine synthase"/>
    <property type="match status" value="1"/>
</dbReference>
<dbReference type="Gene3D" id="3.30.70.580">
    <property type="entry name" value="Pseudouridine synthase I, catalytic domain, N-terminal subdomain"/>
    <property type="match status" value="1"/>
</dbReference>
<dbReference type="EC" id="5.4.99.-" evidence="4"/>
<dbReference type="KEGG" id="pgin:FRZ67_08355"/>
<organism evidence="7 8">
    <name type="scientific">Panacibacter ginsenosidivorans</name>
    <dbReference type="NCBI Taxonomy" id="1813871"/>
    <lineage>
        <taxon>Bacteria</taxon>
        <taxon>Pseudomonadati</taxon>
        <taxon>Bacteroidota</taxon>
        <taxon>Chitinophagia</taxon>
        <taxon>Chitinophagales</taxon>
        <taxon>Chitinophagaceae</taxon>
        <taxon>Panacibacter</taxon>
    </lineage>
</organism>
<feature type="domain" description="RNA-binding S4" evidence="6">
    <location>
        <begin position="133"/>
        <end position="193"/>
    </location>
</feature>
<dbReference type="PANTHER" id="PTHR47683:SF2">
    <property type="entry name" value="RNA-BINDING S4 DOMAIN-CONTAINING PROTEIN"/>
    <property type="match status" value="1"/>
</dbReference>
<dbReference type="AlphaFoldDB" id="A0A5B8V812"/>
<dbReference type="SUPFAM" id="SSF55174">
    <property type="entry name" value="Alpha-L RNA-binding motif"/>
    <property type="match status" value="1"/>
</dbReference>
<feature type="compositionally biased region" description="Low complexity" evidence="5">
    <location>
        <begin position="112"/>
        <end position="122"/>
    </location>
</feature>
<dbReference type="InterPro" id="IPR018496">
    <property type="entry name" value="PsdUridine_synth_RsuA/RluB_CS"/>
</dbReference>
<dbReference type="CDD" id="cd00165">
    <property type="entry name" value="S4"/>
    <property type="match status" value="1"/>
</dbReference>
<dbReference type="InterPro" id="IPR020094">
    <property type="entry name" value="TruA/RsuA/RluB/E/F_N"/>
</dbReference>
<evidence type="ECO:0000256" key="2">
    <source>
        <dbReference type="ARBA" id="ARBA00023235"/>
    </source>
</evidence>
<evidence type="ECO:0000256" key="1">
    <source>
        <dbReference type="ARBA" id="ARBA00008348"/>
    </source>
</evidence>
<dbReference type="Pfam" id="PF01479">
    <property type="entry name" value="S4"/>
    <property type="match status" value="1"/>
</dbReference>
<comment type="similarity">
    <text evidence="1 4">Belongs to the pseudouridine synthase RsuA family.</text>
</comment>
<dbReference type="InterPro" id="IPR020103">
    <property type="entry name" value="PsdUridine_synth_cat_dom_sf"/>
</dbReference>
<dbReference type="RefSeq" id="WP_147189112.1">
    <property type="nucleotide sequence ID" value="NZ_CP042435.1"/>
</dbReference>
<dbReference type="Gene3D" id="3.10.290.10">
    <property type="entry name" value="RNA-binding S4 domain"/>
    <property type="match status" value="1"/>
</dbReference>